<dbReference type="EMBL" id="CP008796">
    <property type="protein sequence ID" value="AIH04355.1"/>
    <property type="molecule type" value="Genomic_DNA"/>
</dbReference>
<dbReference type="Proteomes" id="UP000028481">
    <property type="component" value="Chromosome"/>
</dbReference>
<organism evidence="2 3">
    <name type="scientific">Thermodesulfobacterium commune DSM 2178</name>
    <dbReference type="NCBI Taxonomy" id="289377"/>
    <lineage>
        <taxon>Bacteria</taxon>
        <taxon>Pseudomonadati</taxon>
        <taxon>Thermodesulfobacteriota</taxon>
        <taxon>Thermodesulfobacteria</taxon>
        <taxon>Thermodesulfobacteriales</taxon>
        <taxon>Thermodesulfobacteriaceae</taxon>
        <taxon>Thermodesulfobacterium</taxon>
    </lineage>
</organism>
<protein>
    <recommendedName>
        <fullName evidence="1">Nucleoside phosphorylase domain-containing protein</fullName>
    </recommendedName>
</protein>
<dbReference type="GO" id="GO:0009116">
    <property type="term" value="P:nucleoside metabolic process"/>
    <property type="evidence" value="ECO:0007669"/>
    <property type="project" value="InterPro"/>
</dbReference>
<accession>A0A075WTP8</accession>
<dbReference type="Pfam" id="PF01048">
    <property type="entry name" value="PNP_UDP_1"/>
    <property type="match status" value="1"/>
</dbReference>
<dbReference type="GO" id="GO:0019284">
    <property type="term" value="P:L-methionine salvage from S-adenosylmethionine"/>
    <property type="evidence" value="ECO:0007669"/>
    <property type="project" value="TreeGrafter"/>
</dbReference>
<dbReference type="SUPFAM" id="SSF53167">
    <property type="entry name" value="Purine and uridine phosphorylases"/>
    <property type="match status" value="1"/>
</dbReference>
<gene>
    <name evidence="2" type="ORF">HL41_06220</name>
</gene>
<dbReference type="Gene3D" id="3.40.50.1580">
    <property type="entry name" value="Nucleoside phosphorylase domain"/>
    <property type="match status" value="1"/>
</dbReference>
<dbReference type="GO" id="GO:0008782">
    <property type="term" value="F:adenosylhomocysteine nucleosidase activity"/>
    <property type="evidence" value="ECO:0007669"/>
    <property type="project" value="TreeGrafter"/>
</dbReference>
<reference evidence="2 3" key="1">
    <citation type="journal article" date="2015" name="Genome Announc.">
        <title>Genome Sequence of a Sulfate-Reducing Thermophilic Bacterium, Thermodesulfobacterium commune DSM 2178T (Phylum Thermodesulfobacteria).</title>
        <authorList>
            <person name="Bhatnagar S."/>
            <person name="Badger J.H."/>
            <person name="Madupu R."/>
            <person name="Khouri H.M."/>
            <person name="O'Connor E.M."/>
            <person name="Robb F.T."/>
            <person name="Ward N.L."/>
            <person name="Eisen J.A."/>
        </authorList>
    </citation>
    <scope>NUCLEOTIDE SEQUENCE [LARGE SCALE GENOMIC DNA]</scope>
    <source>
        <strain evidence="2 3">DSM 2178</strain>
    </source>
</reference>
<evidence type="ECO:0000313" key="2">
    <source>
        <dbReference type="EMBL" id="AIH04355.1"/>
    </source>
</evidence>
<dbReference type="InterPro" id="IPR035994">
    <property type="entry name" value="Nucleoside_phosphorylase_sf"/>
</dbReference>
<dbReference type="RefSeq" id="WP_038060129.1">
    <property type="nucleotide sequence ID" value="NZ_CP008796.1"/>
</dbReference>
<proteinExistence type="predicted"/>
<keyword evidence="3" id="KW-1185">Reference proteome</keyword>
<dbReference type="OrthoDB" id="9788270at2"/>
<name>A0A075WTP8_9BACT</name>
<dbReference type="PANTHER" id="PTHR46832:SF2">
    <property type="entry name" value="FUTALOSINE HYDROLASE"/>
    <property type="match status" value="1"/>
</dbReference>
<evidence type="ECO:0000313" key="3">
    <source>
        <dbReference type="Proteomes" id="UP000028481"/>
    </source>
</evidence>
<sequence length="206" mass="23055">MKEPFFLVPSEFEASALSGLDVKYGLTGIGLVEASLTSILLFQKQPNQRFVLIGWAGGYPDTGLKEGDIVIASKEVWVDFGRCYKDRYEGLPDKLKVKREIEFNPVLTERAENLLKAKGFRPVVGPMATVCATSYDPERSLFFRNQFNVIAENMEGFGVAKAAETFKVALLEIRVISNLLDSPDKPWDFQVASKVLREVVLCLKKL</sequence>
<dbReference type="PaxDb" id="289377-HL41_06220"/>
<dbReference type="GO" id="GO:0005829">
    <property type="term" value="C:cytosol"/>
    <property type="evidence" value="ECO:0007669"/>
    <property type="project" value="TreeGrafter"/>
</dbReference>
<feature type="domain" description="Nucleoside phosphorylase" evidence="1">
    <location>
        <begin position="17"/>
        <end position="199"/>
    </location>
</feature>
<dbReference type="AlphaFoldDB" id="A0A075WTP8"/>
<evidence type="ECO:0000259" key="1">
    <source>
        <dbReference type="Pfam" id="PF01048"/>
    </source>
</evidence>
<dbReference type="KEGG" id="tcm:HL41_06220"/>
<dbReference type="STRING" id="289377.HL41_06220"/>
<dbReference type="eggNOG" id="COG0775">
    <property type="taxonomic scope" value="Bacteria"/>
</dbReference>
<dbReference type="GO" id="GO:0008930">
    <property type="term" value="F:methylthioadenosine nucleosidase activity"/>
    <property type="evidence" value="ECO:0007669"/>
    <property type="project" value="TreeGrafter"/>
</dbReference>
<dbReference type="HOGENOM" id="CLU_031248_3_1_0"/>
<dbReference type="PANTHER" id="PTHR46832">
    <property type="entry name" value="5'-METHYLTHIOADENOSINE/S-ADENOSYLHOMOCYSTEINE NUCLEOSIDASE"/>
    <property type="match status" value="1"/>
</dbReference>
<dbReference type="InterPro" id="IPR000845">
    <property type="entry name" value="Nucleoside_phosphorylase_d"/>
</dbReference>